<accession>G7WH43</accession>
<dbReference type="STRING" id="768706.Desor_4114"/>
<keyword evidence="1" id="KW-1133">Transmembrane helix</keyword>
<name>G7WH43_DESOD</name>
<keyword evidence="1" id="KW-0812">Transmembrane</keyword>
<dbReference type="KEGG" id="dor:Desor_4114"/>
<sequence length="58" mass="5963">MYGYGVGHFPHISPVGAPPHIAPISKPCCPPVCCPPPNYGVGIIAIAILILIALGVIF</sequence>
<dbReference type="EMBL" id="CP003108">
    <property type="protein sequence ID" value="AET69551.1"/>
    <property type="molecule type" value="Genomic_DNA"/>
</dbReference>
<evidence type="ECO:0000313" key="3">
    <source>
        <dbReference type="Proteomes" id="UP000006346"/>
    </source>
</evidence>
<evidence type="ECO:0000256" key="1">
    <source>
        <dbReference type="SAM" id="Phobius"/>
    </source>
</evidence>
<organism evidence="2 3">
    <name type="scientific">Desulfosporosinus orientis (strain ATCC 19365 / DSM 765 / NCIMB 8382 / VKM B-1628 / Singapore I)</name>
    <name type="common">Desulfotomaculum orientis</name>
    <dbReference type="NCBI Taxonomy" id="768706"/>
    <lineage>
        <taxon>Bacteria</taxon>
        <taxon>Bacillati</taxon>
        <taxon>Bacillota</taxon>
        <taxon>Clostridia</taxon>
        <taxon>Eubacteriales</taxon>
        <taxon>Desulfitobacteriaceae</taxon>
        <taxon>Desulfosporosinus</taxon>
    </lineage>
</organism>
<keyword evidence="3" id="KW-1185">Reference proteome</keyword>
<gene>
    <name evidence="2" type="ordered locus">Desor_4114</name>
</gene>
<dbReference type="Proteomes" id="UP000006346">
    <property type="component" value="Chromosome"/>
</dbReference>
<proteinExistence type="predicted"/>
<dbReference type="HOGENOM" id="CLU_2914918_0_0_9"/>
<reference evidence="3" key="1">
    <citation type="submission" date="2011-11" db="EMBL/GenBank/DDBJ databases">
        <title>Complete sequence of Desulfosporosinus orientis DSM 765.</title>
        <authorList>
            <person name="Lucas S."/>
            <person name="Han J."/>
            <person name="Lapidus A."/>
            <person name="Cheng J.-F."/>
            <person name="Goodwin L."/>
            <person name="Pitluck S."/>
            <person name="Peters L."/>
            <person name="Ovchinnikova G."/>
            <person name="Teshima H."/>
            <person name="Detter J.C."/>
            <person name="Han C."/>
            <person name="Tapia R."/>
            <person name="Land M."/>
            <person name="Hauser L."/>
            <person name="Kyrpides N."/>
            <person name="Ivanova N."/>
            <person name="Pagani I."/>
            <person name="Pester M."/>
            <person name="Spring S."/>
            <person name="Ollivier B."/>
            <person name="Rattei T."/>
            <person name="Klenk H.-P."/>
            <person name="Wagner M."/>
            <person name="Loy A."/>
            <person name="Woyke T."/>
        </authorList>
    </citation>
    <scope>NUCLEOTIDE SEQUENCE [LARGE SCALE GENOMIC DNA]</scope>
    <source>
        <strain evidence="3">ATCC 19365 / DSM 765 / NCIMB 8382 / VKM B-1628</strain>
    </source>
</reference>
<protein>
    <submittedName>
        <fullName evidence="2">Uncharacterized protein</fullName>
    </submittedName>
</protein>
<evidence type="ECO:0000313" key="2">
    <source>
        <dbReference type="EMBL" id="AET69551.1"/>
    </source>
</evidence>
<feature type="transmembrane region" description="Helical" evidence="1">
    <location>
        <begin position="39"/>
        <end position="57"/>
    </location>
</feature>
<keyword evidence="1" id="KW-0472">Membrane</keyword>
<reference evidence="2 3" key="2">
    <citation type="journal article" date="2012" name="J. Bacteriol.">
        <title>Complete genome sequences of Desulfosporosinus orientis DSM765T, Desulfosporosinus youngiae DSM17734T, Desulfosporosinus meridiei DSM13257T, and Desulfosporosinus acidiphilus DSM22704T.</title>
        <authorList>
            <person name="Pester M."/>
            <person name="Brambilla E."/>
            <person name="Alazard D."/>
            <person name="Rattei T."/>
            <person name="Weinmaier T."/>
            <person name="Han J."/>
            <person name="Lucas S."/>
            <person name="Lapidus A."/>
            <person name="Cheng J.F."/>
            <person name="Goodwin L."/>
            <person name="Pitluck S."/>
            <person name="Peters L."/>
            <person name="Ovchinnikova G."/>
            <person name="Teshima H."/>
            <person name="Detter J.C."/>
            <person name="Han C.S."/>
            <person name="Tapia R."/>
            <person name="Land M.L."/>
            <person name="Hauser L."/>
            <person name="Kyrpides N.C."/>
            <person name="Ivanova N.N."/>
            <person name="Pagani I."/>
            <person name="Huntmann M."/>
            <person name="Wei C.L."/>
            <person name="Davenport K.W."/>
            <person name="Daligault H."/>
            <person name="Chain P.S."/>
            <person name="Chen A."/>
            <person name="Mavromatis K."/>
            <person name="Markowitz V."/>
            <person name="Szeto E."/>
            <person name="Mikhailova N."/>
            <person name="Pati A."/>
            <person name="Wagner M."/>
            <person name="Woyke T."/>
            <person name="Ollivier B."/>
            <person name="Klenk H.P."/>
            <person name="Spring S."/>
            <person name="Loy A."/>
        </authorList>
    </citation>
    <scope>NUCLEOTIDE SEQUENCE [LARGE SCALE GENOMIC DNA]</scope>
    <source>
        <strain evidence="3">ATCC 19365 / DSM 765 / NCIMB 8382 / VKM B-1628</strain>
    </source>
</reference>
<dbReference type="AlphaFoldDB" id="G7WH43"/>